<dbReference type="GO" id="GO:0044325">
    <property type="term" value="F:transmembrane transporter binding"/>
    <property type="evidence" value="ECO:0007669"/>
    <property type="project" value="TreeGrafter"/>
</dbReference>
<dbReference type="Pfam" id="PF00168">
    <property type="entry name" value="C2"/>
    <property type="match status" value="1"/>
</dbReference>
<dbReference type="InterPro" id="IPR041282">
    <property type="entry name" value="FYVE_2"/>
</dbReference>
<evidence type="ECO:0000256" key="2">
    <source>
        <dbReference type="ARBA" id="ARBA00034103"/>
    </source>
</evidence>
<dbReference type="Gene3D" id="3.30.40.10">
    <property type="entry name" value="Zinc/RING finger domain, C3HC4 (zinc finger)"/>
    <property type="match status" value="1"/>
</dbReference>
<evidence type="ECO:0000256" key="3">
    <source>
        <dbReference type="SAM" id="MobiDB-lite"/>
    </source>
</evidence>
<feature type="compositionally biased region" description="Low complexity" evidence="3">
    <location>
        <begin position="594"/>
        <end position="614"/>
    </location>
</feature>
<comment type="subcellular location">
    <subcellularLocation>
        <location evidence="2">Synapse</location>
    </subcellularLocation>
</comment>
<organism evidence="6 7">
    <name type="scientific">Rotaria sordida</name>
    <dbReference type="NCBI Taxonomy" id="392033"/>
    <lineage>
        <taxon>Eukaryota</taxon>
        <taxon>Metazoa</taxon>
        <taxon>Spiralia</taxon>
        <taxon>Gnathifera</taxon>
        <taxon>Rotifera</taxon>
        <taxon>Eurotatoria</taxon>
        <taxon>Bdelloidea</taxon>
        <taxon>Philodinida</taxon>
        <taxon>Philodinidae</taxon>
        <taxon>Rotaria</taxon>
    </lineage>
</organism>
<gene>
    <name evidence="6" type="ORF">JXQ802_LOCUS3218</name>
</gene>
<feature type="region of interest" description="Disordered" evidence="3">
    <location>
        <begin position="673"/>
        <end position="707"/>
    </location>
</feature>
<dbReference type="Pfam" id="PF02318">
    <property type="entry name" value="FYVE_2"/>
    <property type="match status" value="1"/>
</dbReference>
<keyword evidence="7" id="KW-1185">Reference proteome</keyword>
<dbReference type="Gene3D" id="2.60.40.150">
    <property type="entry name" value="C2 domain"/>
    <property type="match status" value="2"/>
</dbReference>
<dbReference type="PANTHER" id="PTHR12157">
    <property type="entry name" value="REGULATING SYNAPTIC MEMBRANE EXOCYTOSIS PROTEIN"/>
    <property type="match status" value="1"/>
</dbReference>
<dbReference type="GO" id="GO:0048788">
    <property type="term" value="C:cytoskeleton of presynaptic active zone"/>
    <property type="evidence" value="ECO:0007669"/>
    <property type="project" value="TreeGrafter"/>
</dbReference>
<reference evidence="6" key="1">
    <citation type="submission" date="2021-02" db="EMBL/GenBank/DDBJ databases">
        <authorList>
            <person name="Nowell W R."/>
        </authorList>
    </citation>
    <scope>NUCLEOTIDE SEQUENCE</scope>
</reference>
<feature type="compositionally biased region" description="Polar residues" evidence="3">
    <location>
        <begin position="783"/>
        <end position="796"/>
    </location>
</feature>
<dbReference type="InterPro" id="IPR001478">
    <property type="entry name" value="PDZ"/>
</dbReference>
<dbReference type="AlphaFoldDB" id="A0A813RGV0"/>
<feature type="compositionally biased region" description="Low complexity" evidence="3">
    <location>
        <begin position="684"/>
        <end position="703"/>
    </location>
</feature>
<evidence type="ECO:0000259" key="4">
    <source>
        <dbReference type="PROSITE" id="PS50004"/>
    </source>
</evidence>
<accession>A0A813RGV0</accession>
<feature type="domain" description="C2" evidence="4">
    <location>
        <begin position="925"/>
        <end position="1045"/>
    </location>
</feature>
<feature type="region of interest" description="Disordered" evidence="3">
    <location>
        <begin position="782"/>
        <end position="804"/>
    </location>
</feature>
<evidence type="ECO:0000313" key="7">
    <source>
        <dbReference type="Proteomes" id="UP000663870"/>
    </source>
</evidence>
<evidence type="ECO:0000259" key="5">
    <source>
        <dbReference type="PROSITE" id="PS50106"/>
    </source>
</evidence>
<dbReference type="SUPFAM" id="SSF49562">
    <property type="entry name" value="C2 domain (Calcium/lipid-binding domain, CaLB)"/>
    <property type="match status" value="2"/>
</dbReference>
<feature type="region of interest" description="Disordered" evidence="3">
    <location>
        <begin position="836"/>
        <end position="875"/>
    </location>
</feature>
<dbReference type="SUPFAM" id="SSF50156">
    <property type="entry name" value="PDZ domain-like"/>
    <property type="match status" value="1"/>
</dbReference>
<proteinExistence type="predicted"/>
<feature type="compositionally biased region" description="Basic and acidic residues" evidence="3">
    <location>
        <begin position="615"/>
        <end position="630"/>
    </location>
</feature>
<comment type="caution">
    <text evidence="6">The sequence shown here is derived from an EMBL/GenBank/DDBJ whole genome shotgun (WGS) entry which is preliminary data.</text>
</comment>
<evidence type="ECO:0000313" key="6">
    <source>
        <dbReference type="EMBL" id="CAF0780885.1"/>
    </source>
</evidence>
<dbReference type="Proteomes" id="UP000663870">
    <property type="component" value="Unassembled WGS sequence"/>
</dbReference>
<protein>
    <submittedName>
        <fullName evidence="6">Uncharacterized protein</fullName>
    </submittedName>
</protein>
<dbReference type="GO" id="GO:0042391">
    <property type="term" value="P:regulation of membrane potential"/>
    <property type="evidence" value="ECO:0007669"/>
    <property type="project" value="TreeGrafter"/>
</dbReference>
<dbReference type="Pfam" id="PF00595">
    <property type="entry name" value="PDZ"/>
    <property type="match status" value="1"/>
</dbReference>
<dbReference type="GO" id="GO:2000300">
    <property type="term" value="P:regulation of synaptic vesicle exocytosis"/>
    <property type="evidence" value="ECO:0007669"/>
    <property type="project" value="TreeGrafter"/>
</dbReference>
<dbReference type="InterPro" id="IPR013083">
    <property type="entry name" value="Znf_RING/FYVE/PHD"/>
</dbReference>
<dbReference type="Gene3D" id="2.30.42.10">
    <property type="match status" value="1"/>
</dbReference>
<dbReference type="InterPro" id="IPR036034">
    <property type="entry name" value="PDZ_sf"/>
</dbReference>
<dbReference type="SUPFAM" id="SSF57903">
    <property type="entry name" value="FYVE/PHD zinc finger"/>
    <property type="match status" value="1"/>
</dbReference>
<dbReference type="SMART" id="SM00239">
    <property type="entry name" value="C2"/>
    <property type="match status" value="2"/>
</dbReference>
<feature type="domain" description="PDZ" evidence="5">
    <location>
        <begin position="277"/>
        <end position="336"/>
    </location>
</feature>
<dbReference type="GO" id="GO:0048791">
    <property type="term" value="P:calcium ion-regulated exocytosis of neurotransmitter"/>
    <property type="evidence" value="ECO:0007669"/>
    <property type="project" value="TreeGrafter"/>
</dbReference>
<feature type="compositionally biased region" description="Basic and acidic residues" evidence="3">
    <location>
        <begin position="848"/>
        <end position="858"/>
    </location>
</feature>
<keyword evidence="1" id="KW-0770">Synapse</keyword>
<dbReference type="GO" id="GO:0042734">
    <property type="term" value="C:presynaptic membrane"/>
    <property type="evidence" value="ECO:0007669"/>
    <property type="project" value="TreeGrafter"/>
</dbReference>
<dbReference type="PROSITE" id="PS50004">
    <property type="entry name" value="C2"/>
    <property type="match status" value="1"/>
</dbReference>
<feature type="region of interest" description="Disordered" evidence="3">
    <location>
        <begin position="560"/>
        <end position="637"/>
    </location>
</feature>
<dbReference type="PANTHER" id="PTHR12157:SF21">
    <property type="entry name" value="RAB3 INTERACTING MOLECULE, ISOFORM F"/>
    <property type="match status" value="1"/>
</dbReference>
<dbReference type="EMBL" id="CAJNOL010000043">
    <property type="protein sequence ID" value="CAF0780885.1"/>
    <property type="molecule type" value="Genomic_DNA"/>
</dbReference>
<dbReference type="PROSITE" id="PS50106">
    <property type="entry name" value="PDZ"/>
    <property type="match status" value="1"/>
</dbReference>
<dbReference type="GO" id="GO:0031267">
    <property type="term" value="F:small GTPase binding"/>
    <property type="evidence" value="ECO:0007669"/>
    <property type="project" value="InterPro"/>
</dbReference>
<dbReference type="InterPro" id="IPR011011">
    <property type="entry name" value="Znf_FYVE_PHD"/>
</dbReference>
<dbReference type="GO" id="GO:0048167">
    <property type="term" value="P:regulation of synaptic plasticity"/>
    <property type="evidence" value="ECO:0007669"/>
    <property type="project" value="TreeGrafter"/>
</dbReference>
<feature type="compositionally biased region" description="Basic and acidic residues" evidence="3">
    <location>
        <begin position="560"/>
        <end position="593"/>
    </location>
</feature>
<dbReference type="SMART" id="SM00228">
    <property type="entry name" value="PDZ"/>
    <property type="match status" value="1"/>
</dbReference>
<dbReference type="InterPro" id="IPR039032">
    <property type="entry name" value="Rim-like"/>
</dbReference>
<dbReference type="InterPro" id="IPR035892">
    <property type="entry name" value="C2_domain_sf"/>
</dbReference>
<sequence>MDITPDLSHLTDDEKKIIEAVINRQKVEEKLDTFRIQSQDNDYSSPPKAISSRHHSQLNESGILCQICQKTKFVNEKSSRQCSICQKHFCVRCGIRLKSQYYVCNQCKQKQEHYFSLRNNTCKQYLSDYILSQTLNEDQINKYGANQKRILPKLKMSNDDDDEISSPESIATCDNKNRLLQERKQDKYSINILRDFQYHSLEEKESCQESTLKDSGIDTASSSFFHFFRYCLSCPITYWCFNETRTEQIGYIYLKNNLSTYEYEQKQIHTEDILNALGLKIQSGIQYENESITEITKVIRGSIADTYGQLQIGDQILEWNGEKLKNLNSNDVNRIVTQNSIQSPQIHMIVKRLIRQPTLLNNERISQGDQTISSTIENNSIQLQLSFQYDQKYLHIMIYNAKNIPIRQGLFACQLSLEYGSDTLSKEEKCTKAQPCSSGICIWNQHIIFFDIDTIDNILLCIKLINLEHNQEILGEIKFNKLNLNNKPEWFYLNDTSNESLFNRVHSSTTNIPSTTNNRKRQLPDIPIAKLHANGEKVSKELFQKAMQIKLQLHMQSRNDKSVLKQRSFDHRDSIEKQMYDGDGRTSRIDDNNTKSMNNLSLSSSSSSKLTFRTNSKDKPQRIPMMRERSAPNPTLSRQTTIIGQDEINLEKTKLKSFEDKYGRVITKRHSMETHSDDVDSDGSELSSASKMSSTSMLSTQSERPQNIRKYSILTRLNDHFHHDDENKLNEEELRQMAMRTYDTLTNPSNTDDKTTINEIDIKPISLPIVLNTKTVKFEQKNDGSVSDSILSSQTESSKKRRPSMSSKAFVILGLSRKANSSTNIGKRYGFQRSEEIGVQPHLRSRTLQREISKEKDTPSSAPPIDSSRSPFNTSLQRDQYHSMPHNIELWSGGLKLPHEYQFNEFVEGLGAGQLVGRQVLASPCHGEIQIGLRDHQGLLEVEIVRARNLLEKVMYKMLPAPFVKIYLLDGKTCIEKQRTRTTRRTLDPLIQQTLTFKENFRDKVLQISVWGDYSKLDRKIFMGVCQIGLKELNLNSSQQILDWYKLFSANSLMNNYVILQQSPKRKTSLT</sequence>
<dbReference type="GO" id="GO:0050806">
    <property type="term" value="P:positive regulation of synaptic transmission"/>
    <property type="evidence" value="ECO:0007669"/>
    <property type="project" value="TreeGrafter"/>
</dbReference>
<name>A0A813RGV0_9BILA</name>
<evidence type="ECO:0000256" key="1">
    <source>
        <dbReference type="ARBA" id="ARBA00023018"/>
    </source>
</evidence>
<dbReference type="InterPro" id="IPR000008">
    <property type="entry name" value="C2_dom"/>
</dbReference>